<dbReference type="EMBL" id="BJUZ01000001">
    <property type="protein sequence ID" value="GEK92916.1"/>
    <property type="molecule type" value="Genomic_DNA"/>
</dbReference>
<gene>
    <name evidence="1" type="ORF">GWA01_06860</name>
</gene>
<sequence length="315" mass="35322">MLSDFCMPDILEKRLIEELTTSVDPDVVSFAEALAQSLPEAPLGIVFYGSTLRQLDPDGVLDFYIITESARGFTGNALIRLGNIVLPPNVRYAEHEVNGRIWRAKIATLSRAQFGARTSMGARDTTLWARFCQPVRLVWVRDASAADIILNLISQSVTTAACWAALLGPAKATAIDYWNALFLRTYAAELRVERKGRGRSLIEGKEERFSALLTLGWARARLQFSAQGKLLEPAVSSGLRKKAARRWAIVHRSGRPRNVARLLKAAFTFQNGASYLAWKIRRHTGHDMQLSPFESRHPILMLPLLLWRARQIKRG</sequence>
<dbReference type="Proteomes" id="UP000321230">
    <property type="component" value="Unassembled WGS sequence"/>
</dbReference>
<proteinExistence type="predicted"/>
<organism evidence="1 2">
    <name type="scientific">Gluconobacter wancherniae NBRC 103581</name>
    <dbReference type="NCBI Taxonomy" id="656744"/>
    <lineage>
        <taxon>Bacteria</taxon>
        <taxon>Pseudomonadati</taxon>
        <taxon>Pseudomonadota</taxon>
        <taxon>Alphaproteobacteria</taxon>
        <taxon>Acetobacterales</taxon>
        <taxon>Acetobacteraceae</taxon>
        <taxon>Gluconobacter</taxon>
    </lineage>
</organism>
<protein>
    <submittedName>
        <fullName evidence="1">Uncharacterized protein</fullName>
    </submittedName>
</protein>
<reference evidence="1 2" key="1">
    <citation type="submission" date="2019-07" db="EMBL/GenBank/DDBJ databases">
        <title>Whole genome shotgun sequence of Gluconobacter wancherniae NBRC 103581.</title>
        <authorList>
            <person name="Hosoyama A."/>
            <person name="Uohara A."/>
            <person name="Ohji S."/>
            <person name="Ichikawa N."/>
        </authorList>
    </citation>
    <scope>NUCLEOTIDE SEQUENCE [LARGE SCALE GENOMIC DNA]</scope>
    <source>
        <strain evidence="1 2">NBRC 103581</strain>
    </source>
</reference>
<comment type="caution">
    <text evidence="1">The sequence shown here is derived from an EMBL/GenBank/DDBJ whole genome shotgun (WGS) entry which is preliminary data.</text>
</comment>
<name>A0A511AXN4_9PROT</name>
<keyword evidence="2" id="KW-1185">Reference proteome</keyword>
<evidence type="ECO:0000313" key="1">
    <source>
        <dbReference type="EMBL" id="GEK92916.1"/>
    </source>
</evidence>
<evidence type="ECO:0000313" key="2">
    <source>
        <dbReference type="Proteomes" id="UP000321230"/>
    </source>
</evidence>
<accession>A0A511AXN4</accession>
<dbReference type="AlphaFoldDB" id="A0A511AXN4"/>